<feature type="compositionally biased region" description="Basic and acidic residues" evidence="1">
    <location>
        <begin position="364"/>
        <end position="374"/>
    </location>
</feature>
<dbReference type="AlphaFoldDB" id="A0A9D2VIN8"/>
<gene>
    <name evidence="2" type="ORF">K8V16_02385</name>
</gene>
<feature type="compositionally biased region" description="Basic and acidic residues" evidence="1">
    <location>
        <begin position="228"/>
        <end position="247"/>
    </location>
</feature>
<reference evidence="2" key="1">
    <citation type="journal article" date="2021" name="PeerJ">
        <title>Extensive microbial diversity within the chicken gut microbiome revealed by metagenomics and culture.</title>
        <authorList>
            <person name="Gilroy R."/>
            <person name="Ravi A."/>
            <person name="Getino M."/>
            <person name="Pursley I."/>
            <person name="Horton D.L."/>
            <person name="Alikhan N.F."/>
            <person name="Baker D."/>
            <person name="Gharbi K."/>
            <person name="Hall N."/>
            <person name="Watson M."/>
            <person name="Adriaenssens E.M."/>
            <person name="Foster-Nyarko E."/>
            <person name="Jarju S."/>
            <person name="Secka A."/>
            <person name="Antonio M."/>
            <person name="Oren A."/>
            <person name="Chaudhuri R.R."/>
            <person name="La Ragione R."/>
            <person name="Hildebrand F."/>
            <person name="Pallen M.J."/>
        </authorList>
    </citation>
    <scope>NUCLEOTIDE SEQUENCE</scope>
    <source>
        <strain evidence="2">USAMLcec12-2067</strain>
    </source>
</reference>
<organism evidence="2 3">
    <name type="scientific">Rubneribacter badeniensis</name>
    <dbReference type="NCBI Taxonomy" id="2070688"/>
    <lineage>
        <taxon>Bacteria</taxon>
        <taxon>Bacillati</taxon>
        <taxon>Actinomycetota</taxon>
        <taxon>Coriobacteriia</taxon>
        <taxon>Eggerthellales</taxon>
        <taxon>Eggerthellaceae</taxon>
        <taxon>Rubneribacter</taxon>
    </lineage>
</organism>
<evidence type="ECO:0000256" key="1">
    <source>
        <dbReference type="SAM" id="MobiDB-lite"/>
    </source>
</evidence>
<evidence type="ECO:0000313" key="2">
    <source>
        <dbReference type="EMBL" id="HJH42622.1"/>
    </source>
</evidence>
<dbReference type="EMBL" id="DYZL01000038">
    <property type="protein sequence ID" value="HJH42622.1"/>
    <property type="molecule type" value="Genomic_DNA"/>
</dbReference>
<accession>A0A9D2VIN8</accession>
<reference evidence="2" key="2">
    <citation type="submission" date="2021-09" db="EMBL/GenBank/DDBJ databases">
        <authorList>
            <person name="Gilroy R."/>
        </authorList>
    </citation>
    <scope>NUCLEOTIDE SEQUENCE</scope>
    <source>
        <strain evidence="2">USAMLcec12-2067</strain>
    </source>
</reference>
<feature type="region of interest" description="Disordered" evidence="1">
    <location>
        <begin position="228"/>
        <end position="314"/>
    </location>
</feature>
<name>A0A9D2VIN8_9ACTN</name>
<comment type="caution">
    <text evidence="2">The sequence shown here is derived from an EMBL/GenBank/DDBJ whole genome shotgun (WGS) entry which is preliminary data.</text>
</comment>
<dbReference type="RefSeq" id="WP_087198405.1">
    <property type="nucleotide sequence ID" value="NZ_PPEL01000049.1"/>
</dbReference>
<dbReference type="Proteomes" id="UP000789325">
    <property type="component" value="Unassembled WGS sequence"/>
</dbReference>
<evidence type="ECO:0000313" key="3">
    <source>
        <dbReference type="Proteomes" id="UP000789325"/>
    </source>
</evidence>
<feature type="region of interest" description="Disordered" evidence="1">
    <location>
        <begin position="354"/>
        <end position="374"/>
    </location>
</feature>
<sequence length="374" mass="40927">MALPRPSLTLVLDIDERLDSEALRLEIGRCYAHVCQTLVRTHPADTAAAASTHAVGSESGKAPSTAETDIATDTAKGPGAQTNASAPCNIARFLVKMGTRRYLDPEDEGANELWNDVIERWIGNELRKVGNNMRIFNRRQREEGRDPLMFDWYELDLQNGQLSVLLRCDSTSAVDPSANATITALREAYGNNALGENVERVRMPAPEEYERQRKIGLAAKARREAEKAARAQAEAERARAEAEAAEREAEEAFLESPELMAHAATPDERRSDTVSDASEAANARDALDKAPTESDEGDAEGSTDGGETIEDRYAPEEADFALDYRLWQIEYADGGARLFDSARAAFVESIEPIDSAESVAPTRLDGRAEEEVVA</sequence>
<protein>
    <submittedName>
        <fullName evidence="2">Uncharacterized protein</fullName>
    </submittedName>
</protein>
<proteinExistence type="predicted"/>